<keyword evidence="12" id="KW-0460">Magnesium</keyword>
<proteinExistence type="inferred from homology"/>
<dbReference type="CTD" id="24595207"/>
<dbReference type="AlphaFoldDB" id="A0A922S1F3"/>
<dbReference type="PANTHER" id="PTHR11845:SF13">
    <property type="entry name" value="5'-DEOXYNUCLEOTIDASE HDDC2"/>
    <property type="match status" value="1"/>
</dbReference>
<comment type="caution">
    <text evidence="15">The sequence shown here is derived from an EMBL/GenBank/DDBJ whole genome shotgun (WGS) entry which is preliminary data.</text>
</comment>
<sequence length="197" mass="22546">MSDSNVLRFLLLCGKLKRTVRAGWTRYNINSPESVSDHMYRMALMATVIPTNERGNLNTDRLLKMAIVHDLAECIVGDITPHCGVSKEEKLSREKDAMKQLCELISEENSAEIMSLWKEYVDQQTPEAVICKDFDKFEMLLQAYEYEHETLEPGKLESFFESTLGTFSTSLGQKWVKELCSLRKNLFIQCESSDKSG</sequence>
<comment type="cofactor">
    <cofactor evidence="3">
        <name>Co(2+)</name>
        <dbReference type="ChEBI" id="CHEBI:48828"/>
    </cofactor>
</comment>
<keyword evidence="15" id="KW-0808">Transferase</keyword>
<comment type="cofactor">
    <cofactor evidence="4">
        <name>Mg(2+)</name>
        <dbReference type="ChEBI" id="CHEBI:18420"/>
    </cofactor>
</comment>
<dbReference type="FunFam" id="1.10.3210.10:FF:000011">
    <property type="entry name" value="HD domain-containing protein 2"/>
    <property type="match status" value="1"/>
</dbReference>
<dbReference type="GeneID" id="24595207"/>
<evidence type="ECO:0000256" key="6">
    <source>
        <dbReference type="ARBA" id="ARBA00009999"/>
    </source>
</evidence>
<dbReference type="PANTHER" id="PTHR11845">
    <property type="entry name" value="5'-DEOXYNUCLEOTIDASE HDDC2"/>
    <property type="match status" value="1"/>
</dbReference>
<evidence type="ECO:0000256" key="3">
    <source>
        <dbReference type="ARBA" id="ARBA00001941"/>
    </source>
</evidence>
<dbReference type="SUPFAM" id="SSF109604">
    <property type="entry name" value="HD-domain/PDEase-like"/>
    <property type="match status" value="1"/>
</dbReference>
<keyword evidence="15" id="KW-0418">Kinase</keyword>
<feature type="domain" description="HD/PDEase" evidence="14">
    <location>
        <begin position="31"/>
        <end position="149"/>
    </location>
</feature>
<evidence type="ECO:0000256" key="11">
    <source>
        <dbReference type="ARBA" id="ARBA00022801"/>
    </source>
</evidence>
<keyword evidence="10" id="KW-0479">Metal-binding</keyword>
<evidence type="ECO:0000256" key="2">
    <source>
        <dbReference type="ARBA" id="ARBA00001936"/>
    </source>
</evidence>
<dbReference type="Gene3D" id="1.10.3210.10">
    <property type="entry name" value="Hypothetical protein af1432"/>
    <property type="match status" value="1"/>
</dbReference>
<evidence type="ECO:0000313" key="16">
    <source>
        <dbReference type="Proteomes" id="UP000471633"/>
    </source>
</evidence>
<dbReference type="GO" id="GO:0005737">
    <property type="term" value="C:cytoplasm"/>
    <property type="evidence" value="ECO:0007669"/>
    <property type="project" value="TreeGrafter"/>
</dbReference>
<organism evidence="15 16">
    <name type="scientific">Schistosoma haematobium</name>
    <name type="common">Blood fluke</name>
    <dbReference type="NCBI Taxonomy" id="6185"/>
    <lineage>
        <taxon>Eukaryota</taxon>
        <taxon>Metazoa</taxon>
        <taxon>Spiralia</taxon>
        <taxon>Lophotrochozoa</taxon>
        <taxon>Platyhelminthes</taxon>
        <taxon>Trematoda</taxon>
        <taxon>Digenea</taxon>
        <taxon>Strigeidida</taxon>
        <taxon>Schistosomatoidea</taxon>
        <taxon>Schistosomatidae</taxon>
        <taxon>Schistosoma</taxon>
    </lineage>
</organism>
<dbReference type="EC" id="3.1.3.89" evidence="8"/>
<dbReference type="GO" id="GO:0009159">
    <property type="term" value="P:deoxyribonucleoside monophosphate catabolic process"/>
    <property type="evidence" value="ECO:0007669"/>
    <property type="project" value="UniProtKB-ARBA"/>
</dbReference>
<evidence type="ECO:0000256" key="4">
    <source>
        <dbReference type="ARBA" id="ARBA00001946"/>
    </source>
</evidence>
<evidence type="ECO:0000256" key="13">
    <source>
        <dbReference type="ARBA" id="ARBA00032735"/>
    </source>
</evidence>
<dbReference type="Proteomes" id="UP000471633">
    <property type="component" value="Unassembled WGS sequence"/>
</dbReference>
<evidence type="ECO:0000256" key="5">
    <source>
        <dbReference type="ARBA" id="ARBA00004074"/>
    </source>
</evidence>
<dbReference type="GO" id="GO:0002953">
    <property type="term" value="F:5'-deoxynucleotidase activity"/>
    <property type="evidence" value="ECO:0007669"/>
    <property type="project" value="UniProtKB-EC"/>
</dbReference>
<keyword evidence="16" id="KW-1185">Reference proteome</keyword>
<evidence type="ECO:0000259" key="14">
    <source>
        <dbReference type="SMART" id="SM00471"/>
    </source>
</evidence>
<keyword evidence="11" id="KW-0378">Hydrolase</keyword>
<protein>
    <recommendedName>
        <fullName evidence="9">5'-deoxynucleotidase HDDC2</fullName>
        <ecNumber evidence="8">3.1.3.89</ecNumber>
    </recommendedName>
    <alternativeName>
        <fullName evidence="13">HD domain-containing protein 2</fullName>
    </alternativeName>
</protein>
<comment type="subunit">
    <text evidence="7">Homodimer.</text>
</comment>
<reference evidence="15" key="1">
    <citation type="journal article" date="2012" name="Nat. Genet.">
        <title>Whole-genome sequence of Schistosoma haematobium.</title>
        <authorList>
            <person name="Young N.D."/>
            <person name="Jex A.R."/>
            <person name="Li B."/>
            <person name="Liu S."/>
            <person name="Yang L."/>
            <person name="Xiong Z."/>
            <person name="Li Y."/>
            <person name="Cantacessi C."/>
            <person name="Hall R.S."/>
            <person name="Xu X."/>
            <person name="Chen F."/>
            <person name="Wu X."/>
            <person name="Zerlotini A."/>
            <person name="Oliveira G."/>
            <person name="Hofmann A."/>
            <person name="Zhang G."/>
            <person name="Fang X."/>
            <person name="Kang Y."/>
            <person name="Campbell B.E."/>
            <person name="Loukas A."/>
            <person name="Ranganathan S."/>
            <person name="Rollinson D."/>
            <person name="Rinaldi G."/>
            <person name="Brindley P.J."/>
            <person name="Yang H."/>
            <person name="Wang J."/>
            <person name="Wang J."/>
            <person name="Gasser R.B."/>
        </authorList>
    </citation>
    <scope>NUCLEOTIDE SEQUENCE</scope>
</reference>
<evidence type="ECO:0000256" key="12">
    <source>
        <dbReference type="ARBA" id="ARBA00022842"/>
    </source>
</evidence>
<gene>
    <name evidence="15" type="primary">PRKAA2_1</name>
    <name evidence="15" type="ORF">MS3_00002715</name>
</gene>
<comment type="function">
    <text evidence="5">Catalyzes the dephosphorylation of the nucleoside 5'-monophosphates deoxyadenosine monophosphate (dAMP), deoxycytidine monophosphate (dCMP), deoxyguanosine monophosphate (dGMP) and deoxythymidine monophosphate (dTMP).</text>
</comment>
<reference evidence="15" key="3">
    <citation type="submission" date="2021-06" db="EMBL/GenBank/DDBJ databases">
        <title>Chromosome-level genome assembly for S. haematobium.</title>
        <authorList>
            <person name="Stroehlein A.J."/>
        </authorList>
    </citation>
    <scope>NUCLEOTIDE SEQUENCE</scope>
</reference>
<reference evidence="15" key="2">
    <citation type="journal article" date="2019" name="Gigascience">
        <title>High-quality Schistosoma haematobium genome achieved by single-molecule and long-range sequencing.</title>
        <authorList>
            <person name="Stroehlein A.J."/>
            <person name="Korhonen P.K."/>
            <person name="Chong T.M."/>
            <person name="Lim Y.L."/>
            <person name="Chan K.G."/>
            <person name="Webster B."/>
            <person name="Rollinson D."/>
            <person name="Brindley P.J."/>
            <person name="Gasser R.B."/>
            <person name="Young N.D."/>
        </authorList>
    </citation>
    <scope>NUCLEOTIDE SEQUENCE</scope>
</reference>
<name>A0A922S1F3_SCHHA</name>
<dbReference type="EMBL" id="AMPZ03000002">
    <property type="protein sequence ID" value="KAH9589774.1"/>
    <property type="molecule type" value="Genomic_DNA"/>
</dbReference>
<dbReference type="GO" id="GO:0016301">
    <property type="term" value="F:kinase activity"/>
    <property type="evidence" value="ECO:0007669"/>
    <property type="project" value="UniProtKB-KW"/>
</dbReference>
<accession>A0A922S1F3</accession>
<evidence type="ECO:0000256" key="1">
    <source>
        <dbReference type="ARBA" id="ARBA00001638"/>
    </source>
</evidence>
<dbReference type="InterPro" id="IPR006674">
    <property type="entry name" value="HD_domain"/>
</dbReference>
<reference evidence="15" key="4">
    <citation type="journal article" date="2022" name="PLoS Pathog.">
        <title>Chromosome-level genome of Schistosoma haematobium underpins genome-wide explorations of molecular variation.</title>
        <authorList>
            <person name="Stroehlein A.J."/>
            <person name="Korhonen P.K."/>
            <person name="Lee V.V."/>
            <person name="Ralph S.A."/>
            <person name="Mentink-Kane M."/>
            <person name="You H."/>
            <person name="McManus D.P."/>
            <person name="Tchuente L.T."/>
            <person name="Stothard J.R."/>
            <person name="Kaur P."/>
            <person name="Dudchenko O."/>
            <person name="Aiden E.L."/>
            <person name="Yang B."/>
            <person name="Yang H."/>
            <person name="Emery A.M."/>
            <person name="Webster B.L."/>
            <person name="Brindley P.J."/>
            <person name="Rollinson D."/>
            <person name="Chang B.C.H."/>
            <person name="Gasser R.B."/>
            <person name="Young N.D."/>
        </authorList>
    </citation>
    <scope>NUCLEOTIDE SEQUENCE</scope>
</reference>
<dbReference type="Pfam" id="PF13023">
    <property type="entry name" value="HD_3"/>
    <property type="match status" value="1"/>
</dbReference>
<evidence type="ECO:0000256" key="8">
    <source>
        <dbReference type="ARBA" id="ARBA00012964"/>
    </source>
</evidence>
<dbReference type="SMART" id="SM00471">
    <property type="entry name" value="HDc"/>
    <property type="match status" value="1"/>
</dbReference>
<comment type="catalytic activity">
    <reaction evidence="1">
        <text>a 2'-deoxyribonucleoside 5'-phosphate + H2O = a 2'-deoxyribonucleoside + phosphate</text>
        <dbReference type="Rhea" id="RHEA:36167"/>
        <dbReference type="ChEBI" id="CHEBI:15377"/>
        <dbReference type="ChEBI" id="CHEBI:18274"/>
        <dbReference type="ChEBI" id="CHEBI:43474"/>
        <dbReference type="ChEBI" id="CHEBI:65317"/>
        <dbReference type="EC" id="3.1.3.89"/>
    </reaction>
</comment>
<evidence type="ECO:0000256" key="7">
    <source>
        <dbReference type="ARBA" id="ARBA00011738"/>
    </source>
</evidence>
<comment type="similarity">
    <text evidence="6">Belongs to the HDDC2 family.</text>
</comment>
<evidence type="ECO:0000313" key="15">
    <source>
        <dbReference type="EMBL" id="KAH9589774.1"/>
    </source>
</evidence>
<evidence type="ECO:0000256" key="9">
    <source>
        <dbReference type="ARBA" id="ARBA00015933"/>
    </source>
</evidence>
<dbReference type="InterPro" id="IPR003607">
    <property type="entry name" value="HD/PDEase_dom"/>
</dbReference>
<dbReference type="RefSeq" id="XP_051070316.1">
    <property type="nucleotide sequence ID" value="XM_051210329.1"/>
</dbReference>
<evidence type="ECO:0000256" key="10">
    <source>
        <dbReference type="ARBA" id="ARBA00022723"/>
    </source>
</evidence>
<comment type="cofactor">
    <cofactor evidence="2">
        <name>Mn(2+)</name>
        <dbReference type="ChEBI" id="CHEBI:29035"/>
    </cofactor>
</comment>
<dbReference type="InterPro" id="IPR039356">
    <property type="entry name" value="YfbR/HDDC2"/>
</dbReference>
<dbReference type="GO" id="GO:0046872">
    <property type="term" value="F:metal ion binding"/>
    <property type="evidence" value="ECO:0007669"/>
    <property type="project" value="UniProtKB-KW"/>
</dbReference>